<name>A0A8H7ZUS3_9FUNG</name>
<organism evidence="2 3">
    <name type="scientific">Olpidium bornovanus</name>
    <dbReference type="NCBI Taxonomy" id="278681"/>
    <lineage>
        <taxon>Eukaryota</taxon>
        <taxon>Fungi</taxon>
        <taxon>Fungi incertae sedis</taxon>
        <taxon>Olpidiomycota</taxon>
        <taxon>Olpidiomycotina</taxon>
        <taxon>Olpidiomycetes</taxon>
        <taxon>Olpidiales</taxon>
        <taxon>Olpidiaceae</taxon>
        <taxon>Olpidium</taxon>
    </lineage>
</organism>
<feature type="compositionally biased region" description="Basic residues" evidence="1">
    <location>
        <begin position="91"/>
        <end position="101"/>
    </location>
</feature>
<keyword evidence="3" id="KW-1185">Reference proteome</keyword>
<dbReference type="EMBL" id="JAEFCI010006504">
    <property type="protein sequence ID" value="KAG5459642.1"/>
    <property type="molecule type" value="Genomic_DNA"/>
</dbReference>
<accession>A0A8H7ZUS3</accession>
<dbReference type="Proteomes" id="UP000673691">
    <property type="component" value="Unassembled WGS sequence"/>
</dbReference>
<dbReference type="AlphaFoldDB" id="A0A8H7ZUS3"/>
<evidence type="ECO:0000313" key="3">
    <source>
        <dbReference type="Proteomes" id="UP000673691"/>
    </source>
</evidence>
<proteinExistence type="predicted"/>
<protein>
    <submittedName>
        <fullName evidence="2">Uncharacterized protein</fullName>
    </submittedName>
</protein>
<sequence>MVYRYRAYVQPSLRRQMMGHRQVINAFAAERESRNSPSSFRAAVDENSDRPFNAEKCRYIDGSTANDPPPEGRARLSEGVLPVKDEPEKAKMRRAKMRRGSARTAGRKENCIRRVCLLVSSGPFLYDGN</sequence>
<evidence type="ECO:0000313" key="2">
    <source>
        <dbReference type="EMBL" id="KAG5459642.1"/>
    </source>
</evidence>
<comment type="caution">
    <text evidence="2">The sequence shown here is derived from an EMBL/GenBank/DDBJ whole genome shotgun (WGS) entry which is preliminary data.</text>
</comment>
<feature type="region of interest" description="Disordered" evidence="1">
    <location>
        <begin position="59"/>
        <end position="105"/>
    </location>
</feature>
<reference evidence="2 3" key="1">
    <citation type="journal article" name="Sci. Rep.">
        <title>Genome-scale phylogenetic analyses confirm Olpidium as the closest living zoosporic fungus to the non-flagellated, terrestrial fungi.</title>
        <authorList>
            <person name="Chang Y."/>
            <person name="Rochon D."/>
            <person name="Sekimoto S."/>
            <person name="Wang Y."/>
            <person name="Chovatia M."/>
            <person name="Sandor L."/>
            <person name="Salamov A."/>
            <person name="Grigoriev I.V."/>
            <person name="Stajich J.E."/>
            <person name="Spatafora J.W."/>
        </authorList>
    </citation>
    <scope>NUCLEOTIDE SEQUENCE [LARGE SCALE GENOMIC DNA]</scope>
    <source>
        <strain evidence="2">S191</strain>
    </source>
</reference>
<gene>
    <name evidence="2" type="ORF">BJ554DRAFT_8408</name>
</gene>
<evidence type="ECO:0000256" key="1">
    <source>
        <dbReference type="SAM" id="MobiDB-lite"/>
    </source>
</evidence>